<evidence type="ECO:0000259" key="2">
    <source>
        <dbReference type="PROSITE" id="PS50983"/>
    </source>
</evidence>
<sequence>MPFHTPFDRALPIEASLRRLGRIAGPGGPARWMLLSLLLVVAVPAAFAQRWVTLAPSLTESACRLGFRDRLVGVTEYCLFPEDVKNLPHIGGYLDPNVETIVALRPDLVWALPEQTSAIENLRSMKVRVEVVNNHSIEDIYATLRTMGELGGRVEAAKAVLAEMRARQRELQRRRVIPPRVLLVLGHGASPSQITEAYVVGRYGFMHEMIAMAGGVNAYPSEKPAFPKLSREGLLGVDPDVIVVLMPRDDLSTEKRDRVLKKWQSAFHLKAVKNNKVHVIHRADVLQPGPRFLKTLAELVAILDAP</sequence>
<dbReference type="PANTHER" id="PTHR30535">
    <property type="entry name" value="VITAMIN B12-BINDING PROTEIN"/>
    <property type="match status" value="1"/>
</dbReference>
<dbReference type="Pfam" id="PF01497">
    <property type="entry name" value="Peripla_BP_2"/>
    <property type="match status" value="1"/>
</dbReference>
<dbReference type="AlphaFoldDB" id="A0A8A4TFA6"/>
<dbReference type="EMBL" id="CP071793">
    <property type="protein sequence ID" value="QTD47892.1"/>
    <property type="molecule type" value="Genomic_DNA"/>
</dbReference>
<dbReference type="Proteomes" id="UP000663929">
    <property type="component" value="Chromosome"/>
</dbReference>
<evidence type="ECO:0000313" key="4">
    <source>
        <dbReference type="Proteomes" id="UP000663929"/>
    </source>
</evidence>
<dbReference type="InterPro" id="IPR054828">
    <property type="entry name" value="Vit_B12_bind_prot"/>
</dbReference>
<protein>
    <submittedName>
        <fullName evidence="3">ABC transporter substrate-binding protein</fullName>
    </submittedName>
</protein>
<keyword evidence="4" id="KW-1185">Reference proteome</keyword>
<dbReference type="PANTHER" id="PTHR30535:SF34">
    <property type="entry name" value="MOLYBDATE-BINDING PROTEIN MOLA"/>
    <property type="match status" value="1"/>
</dbReference>
<keyword evidence="1" id="KW-0732">Signal</keyword>
<feature type="domain" description="Fe/B12 periplasmic-binding" evidence="2">
    <location>
        <begin position="50"/>
        <end position="306"/>
    </location>
</feature>
<dbReference type="Gene3D" id="3.40.50.1980">
    <property type="entry name" value="Nitrogenase molybdenum iron protein domain"/>
    <property type="match status" value="2"/>
</dbReference>
<proteinExistence type="predicted"/>
<dbReference type="RefSeq" id="WP_237377559.1">
    <property type="nucleotide sequence ID" value="NZ_CP071793.1"/>
</dbReference>
<name>A0A8A4TFA6_SULCO</name>
<evidence type="ECO:0000256" key="1">
    <source>
        <dbReference type="ARBA" id="ARBA00022729"/>
    </source>
</evidence>
<gene>
    <name evidence="3" type="ORF">J3U87_20090</name>
</gene>
<dbReference type="InterPro" id="IPR002491">
    <property type="entry name" value="ABC_transptr_periplasmic_BD"/>
</dbReference>
<reference evidence="3" key="1">
    <citation type="submission" date="2021-03" db="EMBL/GenBank/DDBJ databases">
        <title>Acanthopleuribacteraceae sp. M133.</title>
        <authorList>
            <person name="Wang G."/>
        </authorList>
    </citation>
    <scope>NUCLEOTIDE SEQUENCE</scope>
    <source>
        <strain evidence="3">M133</strain>
    </source>
</reference>
<dbReference type="PROSITE" id="PS50983">
    <property type="entry name" value="FE_B12_PBP"/>
    <property type="match status" value="1"/>
</dbReference>
<organism evidence="3 4">
    <name type="scientific">Sulfidibacter corallicola</name>
    <dbReference type="NCBI Taxonomy" id="2818388"/>
    <lineage>
        <taxon>Bacteria</taxon>
        <taxon>Pseudomonadati</taxon>
        <taxon>Acidobacteriota</taxon>
        <taxon>Holophagae</taxon>
        <taxon>Acanthopleuribacterales</taxon>
        <taxon>Acanthopleuribacteraceae</taxon>
        <taxon>Sulfidibacter</taxon>
    </lineage>
</organism>
<evidence type="ECO:0000313" key="3">
    <source>
        <dbReference type="EMBL" id="QTD47892.1"/>
    </source>
</evidence>
<dbReference type="NCBIfam" id="NF038402">
    <property type="entry name" value="TroA_like"/>
    <property type="match status" value="1"/>
</dbReference>
<dbReference type="KEGG" id="scor:J3U87_20090"/>
<accession>A0A8A4TFA6</accession>
<dbReference type="SUPFAM" id="SSF53807">
    <property type="entry name" value="Helical backbone' metal receptor"/>
    <property type="match status" value="1"/>
</dbReference>
<dbReference type="InterPro" id="IPR050902">
    <property type="entry name" value="ABC_Transporter_SBP"/>
</dbReference>